<comment type="caution">
    <text evidence="3">The sequence shown here is derived from an EMBL/GenBank/DDBJ whole genome shotgun (WGS) entry which is preliminary data.</text>
</comment>
<gene>
    <name evidence="3" type="ORF">Tci_033131</name>
</gene>
<feature type="coiled-coil region" evidence="1">
    <location>
        <begin position="89"/>
        <end position="123"/>
    </location>
</feature>
<keyword evidence="1" id="KW-0175">Coiled coil</keyword>
<proteinExistence type="predicted"/>
<organism evidence="3">
    <name type="scientific">Tanacetum cinerariifolium</name>
    <name type="common">Dalmatian daisy</name>
    <name type="synonym">Chrysanthemum cinerariifolium</name>
    <dbReference type="NCBI Taxonomy" id="118510"/>
    <lineage>
        <taxon>Eukaryota</taxon>
        <taxon>Viridiplantae</taxon>
        <taxon>Streptophyta</taxon>
        <taxon>Embryophyta</taxon>
        <taxon>Tracheophyta</taxon>
        <taxon>Spermatophyta</taxon>
        <taxon>Magnoliopsida</taxon>
        <taxon>eudicotyledons</taxon>
        <taxon>Gunneridae</taxon>
        <taxon>Pentapetalae</taxon>
        <taxon>asterids</taxon>
        <taxon>campanulids</taxon>
        <taxon>Asterales</taxon>
        <taxon>Asteraceae</taxon>
        <taxon>Asteroideae</taxon>
        <taxon>Anthemideae</taxon>
        <taxon>Anthemidinae</taxon>
        <taxon>Tanacetum</taxon>
    </lineage>
</organism>
<reference evidence="3" key="1">
    <citation type="journal article" date="2019" name="Sci. Rep.">
        <title>Draft genome of Tanacetum cinerariifolium, the natural source of mosquito coil.</title>
        <authorList>
            <person name="Yamashiro T."/>
            <person name="Shiraishi A."/>
            <person name="Satake H."/>
            <person name="Nakayama K."/>
        </authorList>
    </citation>
    <scope>NUCLEOTIDE SEQUENCE</scope>
</reference>
<dbReference type="EMBL" id="BKCJ010004457">
    <property type="protein sequence ID" value="GEU61153.1"/>
    <property type="molecule type" value="Genomic_DNA"/>
</dbReference>
<dbReference type="AlphaFoldDB" id="A0A6L2LH62"/>
<sequence length="619" mass="69563">MITRSSSSSSSDSEVSTCSKAYLKSYETLKEHYDNLSKDYKKSQFNVGAYKTGLESVEARLVVYKKNEEIFEDNIKILKLDIHLRDNALTELRKKFKKVKKERDDLKLTLEKFENSSKNLSKLLDRQICDKFKTGVGFDSQEFDNQADYNYHQRERVEYGNNYTRGNYNYSTKKAHPSAHKNMAPRPVLMKTGLRPLNTTMPVNTAHPKTTLYSARPMSHFSKSAKSTIKRPKSVNTARPNSAVVNAVKANQVHVVKALACWVWRPTKLNSASITLKKHNYVDARGRSKNLMEDMLPLGEELKDEKLLIKELLKLNASNDEAQPYSDAGKKDDDSGPFVQGKGSTHLVESYHTPTSASSTLQPPVSPTSKRTTRQESMVPQPKSPTQSFIADEAASTGVDVRYGRDTTTVTGLEARQGSGNIDKTLTIPHDSPLLRVNTIGSDEGSMTQQELMVFCTTLSKKVESLEIDVKQTKQIYEIQGRYGHDMKFDYDFDTAEKDVSTAKPVSTGGAAVTTDSVVVSTPSPIRNTRVYTADDITMAKTLVYIRKSVAKDKGKGKITESEMLQTKTKLQQEQERLGFEAAMRLQAKLDEEESQRIARVHELACSFNVEEWEDILLV</sequence>
<accession>A0A6L2LH62</accession>
<evidence type="ECO:0000313" key="3">
    <source>
        <dbReference type="EMBL" id="GEU61153.1"/>
    </source>
</evidence>
<name>A0A6L2LH62_TANCI</name>
<evidence type="ECO:0000256" key="1">
    <source>
        <dbReference type="SAM" id="Coils"/>
    </source>
</evidence>
<protein>
    <submittedName>
        <fullName evidence="3">Uncharacterized protein</fullName>
    </submittedName>
</protein>
<evidence type="ECO:0000256" key="2">
    <source>
        <dbReference type="SAM" id="MobiDB-lite"/>
    </source>
</evidence>
<feature type="compositionally biased region" description="Polar residues" evidence="2">
    <location>
        <begin position="352"/>
        <end position="386"/>
    </location>
</feature>
<feature type="region of interest" description="Disordered" evidence="2">
    <location>
        <begin position="320"/>
        <end position="386"/>
    </location>
</feature>